<evidence type="ECO:0000256" key="1">
    <source>
        <dbReference type="SAM" id="MobiDB-lite"/>
    </source>
</evidence>
<accession>A0ABV8SBK3</accession>
<feature type="region of interest" description="Disordered" evidence="1">
    <location>
        <begin position="27"/>
        <end position="48"/>
    </location>
</feature>
<name>A0ABV8SBK3_9BACL</name>
<protein>
    <submittedName>
        <fullName evidence="2">Uncharacterized protein</fullName>
    </submittedName>
</protein>
<evidence type="ECO:0000313" key="2">
    <source>
        <dbReference type="EMBL" id="MFC4304227.1"/>
    </source>
</evidence>
<sequence length="48" mass="5208">MRQLLMSMLLIITVVLLYTTIAQGDEGTNARITSSGSSMAEHLSRISP</sequence>
<comment type="caution">
    <text evidence="2">The sequence shown here is derived from an EMBL/GenBank/DDBJ whole genome shotgun (WGS) entry which is preliminary data.</text>
</comment>
<keyword evidence="3" id="KW-1185">Reference proteome</keyword>
<evidence type="ECO:0000313" key="3">
    <source>
        <dbReference type="Proteomes" id="UP001595755"/>
    </source>
</evidence>
<dbReference type="EMBL" id="JBHSED010000020">
    <property type="protein sequence ID" value="MFC4304227.1"/>
    <property type="molecule type" value="Genomic_DNA"/>
</dbReference>
<reference evidence="3" key="1">
    <citation type="journal article" date="2019" name="Int. J. Syst. Evol. Microbiol.">
        <title>The Global Catalogue of Microorganisms (GCM) 10K type strain sequencing project: providing services to taxonomists for standard genome sequencing and annotation.</title>
        <authorList>
            <consortium name="The Broad Institute Genomics Platform"/>
            <consortium name="The Broad Institute Genome Sequencing Center for Infectious Disease"/>
            <person name="Wu L."/>
            <person name="Ma J."/>
        </authorList>
    </citation>
    <scope>NUCLEOTIDE SEQUENCE [LARGE SCALE GENOMIC DNA]</scope>
    <source>
        <strain evidence="3">CGMCC 4.1641</strain>
    </source>
</reference>
<dbReference type="RefSeq" id="WP_204606126.1">
    <property type="nucleotide sequence ID" value="NZ_JBHSED010000020.1"/>
</dbReference>
<gene>
    <name evidence="2" type="ORF">ACFO1S_12385</name>
</gene>
<organism evidence="2 3">
    <name type="scientific">Cohnella boryungensis</name>
    <dbReference type="NCBI Taxonomy" id="768479"/>
    <lineage>
        <taxon>Bacteria</taxon>
        <taxon>Bacillati</taxon>
        <taxon>Bacillota</taxon>
        <taxon>Bacilli</taxon>
        <taxon>Bacillales</taxon>
        <taxon>Paenibacillaceae</taxon>
        <taxon>Cohnella</taxon>
    </lineage>
</organism>
<dbReference type="Proteomes" id="UP001595755">
    <property type="component" value="Unassembled WGS sequence"/>
</dbReference>
<proteinExistence type="predicted"/>